<protein>
    <submittedName>
        <fullName evidence="1">Uncharacterized protein</fullName>
    </submittedName>
</protein>
<evidence type="ECO:0000313" key="2">
    <source>
        <dbReference type="Proteomes" id="UP000593560"/>
    </source>
</evidence>
<evidence type="ECO:0000313" key="1">
    <source>
        <dbReference type="EMBL" id="MBA0790863.1"/>
    </source>
</evidence>
<sequence>MSMLVLALVLDLLWSRRKNMQAIPNLHLQTLLIVAANLGISLQGKSFWCIEVTVVSQ</sequence>
<proteinExistence type="predicted"/>
<dbReference type="OrthoDB" id="29661at2759"/>
<name>A0A7J9G025_9ROSI</name>
<reference evidence="1 2" key="1">
    <citation type="journal article" date="2019" name="Genome Biol. Evol.">
        <title>Insights into the evolution of the New World diploid cottons (Gossypium, subgenus Houzingenia) based on genome sequencing.</title>
        <authorList>
            <person name="Grover C.E."/>
            <person name="Arick M.A. 2nd"/>
            <person name="Thrash A."/>
            <person name="Conover J.L."/>
            <person name="Sanders W.S."/>
            <person name="Peterson D.G."/>
            <person name="Frelichowski J.E."/>
            <person name="Scheffler J.A."/>
            <person name="Scheffler B.E."/>
            <person name="Wendel J.F."/>
        </authorList>
    </citation>
    <scope>NUCLEOTIDE SEQUENCE [LARGE SCALE GENOMIC DNA]</scope>
    <source>
        <strain evidence="1">0</strain>
        <tissue evidence="1">Leaf</tissue>
    </source>
</reference>
<gene>
    <name evidence="1" type="ORF">Gohar_015481</name>
</gene>
<dbReference type="AlphaFoldDB" id="A0A7J9G025"/>
<dbReference type="EMBL" id="JABFAD010000001">
    <property type="protein sequence ID" value="MBA0790863.1"/>
    <property type="molecule type" value="Genomic_DNA"/>
</dbReference>
<keyword evidence="2" id="KW-1185">Reference proteome</keyword>
<dbReference type="Proteomes" id="UP000593560">
    <property type="component" value="Unassembled WGS sequence"/>
</dbReference>
<accession>A0A7J9G025</accession>
<comment type="caution">
    <text evidence="1">The sequence shown here is derived from an EMBL/GenBank/DDBJ whole genome shotgun (WGS) entry which is preliminary data.</text>
</comment>
<organism evidence="1 2">
    <name type="scientific">Gossypium harknessii</name>
    <dbReference type="NCBI Taxonomy" id="34285"/>
    <lineage>
        <taxon>Eukaryota</taxon>
        <taxon>Viridiplantae</taxon>
        <taxon>Streptophyta</taxon>
        <taxon>Embryophyta</taxon>
        <taxon>Tracheophyta</taxon>
        <taxon>Spermatophyta</taxon>
        <taxon>Magnoliopsida</taxon>
        <taxon>eudicotyledons</taxon>
        <taxon>Gunneridae</taxon>
        <taxon>Pentapetalae</taxon>
        <taxon>rosids</taxon>
        <taxon>malvids</taxon>
        <taxon>Malvales</taxon>
        <taxon>Malvaceae</taxon>
        <taxon>Malvoideae</taxon>
        <taxon>Gossypium</taxon>
    </lineage>
</organism>